<comment type="similarity">
    <text evidence="7">Belongs to the TonB-dependent receptor family.</text>
</comment>
<name>E1QJT5_DESB2</name>
<dbReference type="InterPro" id="IPR012910">
    <property type="entry name" value="Plug_dom"/>
</dbReference>
<evidence type="ECO:0000256" key="8">
    <source>
        <dbReference type="SAM" id="SignalP"/>
    </source>
</evidence>
<feature type="signal peptide" evidence="8">
    <location>
        <begin position="1"/>
        <end position="23"/>
    </location>
</feature>
<sequence length="580" mass="62876">MKRLLALLCLFCCPPCWPTAAMAAAPPPDGDIVVFSAADIQRMSVRTIQDLLNLAPGVKAGDSSVSIRGDSAVAVYLDGMSLINNISAHKSVNWGLVSLEDVELIKVIKGGGAVSFGDNSSGGVIVITSKKAARAKAGVEVEAGNHDYWKTSANVSQRAGAWGVSANGELESTDGFRPNDDEKHRRAGFKLSYAPEAWLAWAGPDGQAPTLALDYGHTERGNPGLPGYATPHARSRDEALGLSLNLGAKGYKSTSSFTNFQNEFENTDTAADTMLRGWTVQEDLRKSYDLPLLGRTAFGALISHTAASGNKIAGVDEQAYSLFANKKLGLKPLPLSLAMGLRANAYSQFDGALNPELRLSWTRGPARLEAGFQMTNNTPSIRQRYYETTSTRPNPDLGSESSANYSLGASYQPLKWLGGNATVFRNNIDDRITYMRVGGVGRYENVGRSHLSGVDASLSITPWAWLSLRPSYTYLEAIDDTSGLWLPAKPRHKLMIDLQLRPLDGLMLGLTVAHCSEVFTNAANSAIAPAYEEIDLRGEYQYKNARVYFRVENLADADYLYADGYPAPPRTWLVGLGWDF</sequence>
<feature type="domain" description="TonB-dependent receptor plug" evidence="9">
    <location>
        <begin position="32"/>
        <end position="124"/>
    </location>
</feature>
<keyword evidence="2 7" id="KW-0813">Transport</keyword>
<evidence type="ECO:0000256" key="4">
    <source>
        <dbReference type="ARBA" id="ARBA00022692"/>
    </source>
</evidence>
<protein>
    <submittedName>
        <fullName evidence="10">TonB-dependent receptor</fullName>
    </submittedName>
</protein>
<evidence type="ECO:0000256" key="2">
    <source>
        <dbReference type="ARBA" id="ARBA00022448"/>
    </source>
</evidence>
<evidence type="ECO:0000256" key="6">
    <source>
        <dbReference type="ARBA" id="ARBA00023237"/>
    </source>
</evidence>
<evidence type="ECO:0000313" key="11">
    <source>
        <dbReference type="Proteomes" id="UP000009047"/>
    </source>
</evidence>
<dbReference type="PANTHER" id="PTHR30069:SF37">
    <property type="entry name" value="FERRIC VIBRIOBACTIN RECEPTOR VIUA"/>
    <property type="match status" value="1"/>
</dbReference>
<dbReference type="KEGG" id="dbr:Deba_2467"/>
<dbReference type="GO" id="GO:0044718">
    <property type="term" value="P:siderophore transmembrane transport"/>
    <property type="evidence" value="ECO:0007669"/>
    <property type="project" value="TreeGrafter"/>
</dbReference>
<proteinExistence type="inferred from homology"/>
<keyword evidence="4 7" id="KW-0812">Transmembrane</keyword>
<dbReference type="eggNOG" id="COG4206">
    <property type="taxonomic scope" value="Bacteria"/>
</dbReference>
<dbReference type="GO" id="GO:0009279">
    <property type="term" value="C:cell outer membrane"/>
    <property type="evidence" value="ECO:0007669"/>
    <property type="project" value="UniProtKB-SubCell"/>
</dbReference>
<evidence type="ECO:0000313" key="10">
    <source>
        <dbReference type="EMBL" id="ADK85828.1"/>
    </source>
</evidence>
<organism evidence="10 11">
    <name type="scientific">Desulfarculus baarsii (strain ATCC 33931 / DSM 2075 / LMG 7858 / VKM B-1802 / 2st14)</name>
    <dbReference type="NCBI Taxonomy" id="644282"/>
    <lineage>
        <taxon>Bacteria</taxon>
        <taxon>Pseudomonadati</taxon>
        <taxon>Thermodesulfobacteriota</taxon>
        <taxon>Desulfarculia</taxon>
        <taxon>Desulfarculales</taxon>
        <taxon>Desulfarculaceae</taxon>
        <taxon>Desulfarculus</taxon>
    </lineage>
</organism>
<dbReference type="InterPro" id="IPR036942">
    <property type="entry name" value="Beta-barrel_TonB_sf"/>
</dbReference>
<dbReference type="InterPro" id="IPR039426">
    <property type="entry name" value="TonB-dep_rcpt-like"/>
</dbReference>
<keyword evidence="8" id="KW-0732">Signal</keyword>
<dbReference type="AlphaFoldDB" id="E1QJT5"/>
<evidence type="ECO:0000256" key="1">
    <source>
        <dbReference type="ARBA" id="ARBA00004571"/>
    </source>
</evidence>
<gene>
    <name evidence="10" type="ordered locus">Deba_2467</name>
</gene>
<dbReference type="InterPro" id="IPR037066">
    <property type="entry name" value="Plug_dom_sf"/>
</dbReference>
<evidence type="ECO:0000256" key="5">
    <source>
        <dbReference type="ARBA" id="ARBA00023136"/>
    </source>
</evidence>
<dbReference type="GO" id="GO:0015344">
    <property type="term" value="F:siderophore uptake transmembrane transporter activity"/>
    <property type="evidence" value="ECO:0007669"/>
    <property type="project" value="TreeGrafter"/>
</dbReference>
<dbReference type="HOGENOM" id="CLU_008287_18_5_7"/>
<evidence type="ECO:0000256" key="3">
    <source>
        <dbReference type="ARBA" id="ARBA00022452"/>
    </source>
</evidence>
<dbReference type="STRING" id="644282.Deba_2467"/>
<dbReference type="Gene3D" id="2.170.130.10">
    <property type="entry name" value="TonB-dependent receptor, plug domain"/>
    <property type="match status" value="1"/>
</dbReference>
<dbReference type="Pfam" id="PF07715">
    <property type="entry name" value="Plug"/>
    <property type="match status" value="1"/>
</dbReference>
<keyword evidence="3 7" id="KW-1134">Transmembrane beta strand</keyword>
<keyword evidence="10" id="KW-0675">Receptor</keyword>
<accession>E1QJT5</accession>
<evidence type="ECO:0000256" key="7">
    <source>
        <dbReference type="PROSITE-ProRule" id="PRU01360"/>
    </source>
</evidence>
<dbReference type="Proteomes" id="UP000009047">
    <property type="component" value="Chromosome"/>
</dbReference>
<dbReference type="RefSeq" id="WP_013259267.1">
    <property type="nucleotide sequence ID" value="NC_014365.1"/>
</dbReference>
<keyword evidence="6 7" id="KW-0998">Cell outer membrane</keyword>
<evidence type="ECO:0000259" key="9">
    <source>
        <dbReference type="Pfam" id="PF07715"/>
    </source>
</evidence>
<keyword evidence="11" id="KW-1185">Reference proteome</keyword>
<dbReference type="EMBL" id="CP002085">
    <property type="protein sequence ID" value="ADK85828.1"/>
    <property type="molecule type" value="Genomic_DNA"/>
</dbReference>
<dbReference type="PROSITE" id="PS52016">
    <property type="entry name" value="TONB_DEPENDENT_REC_3"/>
    <property type="match status" value="1"/>
</dbReference>
<dbReference type="PANTHER" id="PTHR30069">
    <property type="entry name" value="TONB-DEPENDENT OUTER MEMBRANE RECEPTOR"/>
    <property type="match status" value="1"/>
</dbReference>
<keyword evidence="5 7" id="KW-0472">Membrane</keyword>
<dbReference type="OrthoDB" id="9758472at2"/>
<feature type="chain" id="PRO_5003150321" evidence="8">
    <location>
        <begin position="24"/>
        <end position="580"/>
    </location>
</feature>
<reference evidence="10 11" key="1">
    <citation type="journal article" date="2010" name="Stand. Genomic Sci.">
        <title>Complete genome sequence of Desulfarculus baarsii type strain (2st14).</title>
        <authorList>
            <person name="Sun H."/>
            <person name="Spring S."/>
            <person name="Lapidus A."/>
            <person name="Davenport K."/>
            <person name="Del Rio T.G."/>
            <person name="Tice H."/>
            <person name="Nolan M."/>
            <person name="Copeland A."/>
            <person name="Cheng J.F."/>
            <person name="Lucas S."/>
            <person name="Tapia R."/>
            <person name="Goodwin L."/>
            <person name="Pitluck S."/>
            <person name="Ivanova N."/>
            <person name="Pagani I."/>
            <person name="Mavromatis K."/>
            <person name="Ovchinnikova G."/>
            <person name="Pati A."/>
            <person name="Chen A."/>
            <person name="Palaniappan K."/>
            <person name="Hauser L."/>
            <person name="Chang Y.J."/>
            <person name="Jeffries C.D."/>
            <person name="Detter J.C."/>
            <person name="Han C."/>
            <person name="Rohde M."/>
            <person name="Brambilla E."/>
            <person name="Goker M."/>
            <person name="Woyke T."/>
            <person name="Bristow J."/>
            <person name="Eisen J.A."/>
            <person name="Markowitz V."/>
            <person name="Hugenholtz P."/>
            <person name="Kyrpides N.C."/>
            <person name="Klenk H.P."/>
            <person name="Land M."/>
        </authorList>
    </citation>
    <scope>NUCLEOTIDE SEQUENCE [LARGE SCALE GENOMIC DNA]</scope>
    <source>
        <strain evidence="11">ATCC 33931 / DSM 2075 / LMG 7858 / VKM B-1802 / 2st14</strain>
    </source>
</reference>
<comment type="subcellular location">
    <subcellularLocation>
        <location evidence="1 7">Cell outer membrane</location>
        <topology evidence="1 7">Multi-pass membrane protein</topology>
    </subcellularLocation>
</comment>
<dbReference type="SUPFAM" id="SSF56935">
    <property type="entry name" value="Porins"/>
    <property type="match status" value="1"/>
</dbReference>
<dbReference type="Gene3D" id="2.40.170.20">
    <property type="entry name" value="TonB-dependent receptor, beta-barrel domain"/>
    <property type="match status" value="1"/>
</dbReference>